<dbReference type="OrthoDB" id="5782607at2759"/>
<evidence type="ECO:0000313" key="2">
    <source>
        <dbReference type="Proteomes" id="UP000050761"/>
    </source>
</evidence>
<evidence type="ECO:0000313" key="1">
    <source>
        <dbReference type="EMBL" id="VDO32159.1"/>
    </source>
</evidence>
<dbReference type="Proteomes" id="UP000050761">
    <property type="component" value="Unassembled WGS sequence"/>
</dbReference>
<name>A0A183FAL9_HELPZ</name>
<sequence>MDEVDVALYIEPLSDAIKDLREQFNLFTMSFNTKMDALVDILNRQ</sequence>
<dbReference type="WBParaSite" id="HPBE_0000321101-mRNA-1">
    <property type="protein sequence ID" value="HPBE_0000321101-mRNA-1"/>
    <property type="gene ID" value="HPBE_0000321101"/>
</dbReference>
<reference evidence="1 2" key="1">
    <citation type="submission" date="2018-11" db="EMBL/GenBank/DDBJ databases">
        <authorList>
            <consortium name="Pathogen Informatics"/>
        </authorList>
    </citation>
    <scope>NUCLEOTIDE SEQUENCE [LARGE SCALE GENOMIC DNA]</scope>
</reference>
<accession>A0A3P7UK55</accession>
<reference evidence="3" key="2">
    <citation type="submission" date="2019-09" db="UniProtKB">
        <authorList>
            <consortium name="WormBaseParasite"/>
        </authorList>
    </citation>
    <scope>IDENTIFICATION</scope>
</reference>
<keyword evidence="2" id="KW-1185">Reference proteome</keyword>
<protein>
    <submittedName>
        <fullName evidence="3">ING domain-containing protein</fullName>
    </submittedName>
</protein>
<evidence type="ECO:0000313" key="3">
    <source>
        <dbReference type="WBParaSite" id="HPBE_0000321101-mRNA-1"/>
    </source>
</evidence>
<dbReference type="AlphaFoldDB" id="A0A183FAL9"/>
<proteinExistence type="predicted"/>
<accession>A0A183FAL9</accession>
<gene>
    <name evidence="1" type="ORF">HPBE_LOCUS3212</name>
</gene>
<organism evidence="2 3">
    <name type="scientific">Heligmosomoides polygyrus</name>
    <name type="common">Parasitic roundworm</name>
    <dbReference type="NCBI Taxonomy" id="6339"/>
    <lineage>
        <taxon>Eukaryota</taxon>
        <taxon>Metazoa</taxon>
        <taxon>Ecdysozoa</taxon>
        <taxon>Nematoda</taxon>
        <taxon>Chromadorea</taxon>
        <taxon>Rhabditida</taxon>
        <taxon>Rhabditina</taxon>
        <taxon>Rhabditomorpha</taxon>
        <taxon>Strongyloidea</taxon>
        <taxon>Heligmosomidae</taxon>
        <taxon>Heligmosomoides</taxon>
    </lineage>
</organism>
<dbReference type="EMBL" id="UZAH01007093">
    <property type="protein sequence ID" value="VDO32159.1"/>
    <property type="molecule type" value="Genomic_DNA"/>
</dbReference>